<evidence type="ECO:0000256" key="5">
    <source>
        <dbReference type="ARBA" id="ARBA00023136"/>
    </source>
</evidence>
<reference evidence="8 9" key="1">
    <citation type="submission" date="2021-06" db="EMBL/GenBank/DDBJ databases">
        <title>Whole genome sequences of Flavobacterium sp. KK2020170 and assembly.</title>
        <authorList>
            <person name="Kitahara K."/>
            <person name="Miyoshi S."/>
            <person name="Uesaka K."/>
        </authorList>
    </citation>
    <scope>NUCLEOTIDE SEQUENCE [LARGE SCALE GENOMIC DNA]</scope>
    <source>
        <strain evidence="8 9">KK2020170</strain>
    </source>
</reference>
<evidence type="ECO:0008006" key="10">
    <source>
        <dbReference type="Google" id="ProtNLM"/>
    </source>
</evidence>
<feature type="transmembrane region" description="Helical" evidence="7">
    <location>
        <begin position="122"/>
        <end position="141"/>
    </location>
</feature>
<dbReference type="InterPro" id="IPR022357">
    <property type="entry name" value="MIP_CS"/>
</dbReference>
<keyword evidence="4 7" id="KW-1133">Transmembrane helix</keyword>
<evidence type="ECO:0000313" key="9">
    <source>
        <dbReference type="Proteomes" id="UP000825258"/>
    </source>
</evidence>
<accession>A0ABM7S6A6</accession>
<dbReference type="Gene3D" id="1.20.1080.10">
    <property type="entry name" value="Glycerol uptake facilitator protein"/>
    <property type="match status" value="1"/>
</dbReference>
<dbReference type="InterPro" id="IPR034294">
    <property type="entry name" value="Aquaporin_transptr"/>
</dbReference>
<evidence type="ECO:0000256" key="2">
    <source>
        <dbReference type="ARBA" id="ARBA00022448"/>
    </source>
</evidence>
<name>A0ABM7S6A6_9FLAO</name>
<keyword evidence="5 7" id="KW-0472">Membrane</keyword>
<dbReference type="PANTHER" id="PTHR45724">
    <property type="entry name" value="AQUAPORIN NIP2-1"/>
    <property type="match status" value="1"/>
</dbReference>
<keyword evidence="9" id="KW-1185">Reference proteome</keyword>
<evidence type="ECO:0000256" key="4">
    <source>
        <dbReference type="ARBA" id="ARBA00022989"/>
    </source>
</evidence>
<comment type="subcellular location">
    <subcellularLocation>
        <location evidence="1">Membrane</location>
        <topology evidence="1">Multi-pass membrane protein</topology>
    </subcellularLocation>
</comment>
<feature type="transmembrane region" description="Helical" evidence="7">
    <location>
        <begin position="82"/>
        <end position="102"/>
    </location>
</feature>
<feature type="transmembrane region" description="Helical" evidence="7">
    <location>
        <begin position="7"/>
        <end position="27"/>
    </location>
</feature>
<feature type="transmembrane region" description="Helical" evidence="7">
    <location>
        <begin position="188"/>
        <end position="208"/>
    </location>
</feature>
<comment type="similarity">
    <text evidence="6">Belongs to the MIP/aquaporin (TC 1.A.8) family.</text>
</comment>
<protein>
    <recommendedName>
        <fullName evidence="10">Aquaporin</fullName>
    </recommendedName>
</protein>
<dbReference type="PRINTS" id="PR00783">
    <property type="entry name" value="MINTRINSICP"/>
</dbReference>
<organism evidence="8 9">
    <name type="scientific">Flavobacterium okayamense</name>
    <dbReference type="NCBI Taxonomy" id="2830782"/>
    <lineage>
        <taxon>Bacteria</taxon>
        <taxon>Pseudomonadati</taxon>
        <taxon>Bacteroidota</taxon>
        <taxon>Flavobacteriia</taxon>
        <taxon>Flavobacteriales</taxon>
        <taxon>Flavobacteriaceae</taxon>
        <taxon>Flavobacterium</taxon>
    </lineage>
</organism>
<dbReference type="PANTHER" id="PTHR45724:SF13">
    <property type="entry name" value="AQUAPORIN NIP1-1-RELATED"/>
    <property type="match status" value="1"/>
</dbReference>
<dbReference type="PROSITE" id="PS00221">
    <property type="entry name" value="MIP"/>
    <property type="match status" value="1"/>
</dbReference>
<feature type="transmembrane region" description="Helical" evidence="7">
    <location>
        <begin position="33"/>
        <end position="54"/>
    </location>
</feature>
<dbReference type="InterPro" id="IPR023271">
    <property type="entry name" value="Aquaporin-like"/>
</dbReference>
<dbReference type="SUPFAM" id="SSF81338">
    <property type="entry name" value="Aquaporin-like"/>
    <property type="match status" value="1"/>
</dbReference>
<keyword evidence="2 6" id="KW-0813">Transport</keyword>
<gene>
    <name evidence="8" type="ORF">KK2020170_18790</name>
</gene>
<dbReference type="Pfam" id="PF00230">
    <property type="entry name" value="MIP"/>
    <property type="match status" value="1"/>
</dbReference>
<sequence length="216" mass="24160">MKLLSKYFVEFFGTFLLVFFGTGSIIVGEEIGFFDTFSIGVVFGLTVWLVIIALQKYGDVHINPAVTIGFFSNKEMFLKDTIIYILFQIFGGVMASYVLFVIFPSNLKLGNTLPRDIWQEAFVYEFFLSFLLMLVILISTTRKTLQKFAPFLIGFTVFLEAWLAGPLTGASMNPARTLGPSIVSGNVSFLWIYILAPILGMIMANLALKINIKALL</sequence>
<evidence type="ECO:0000256" key="6">
    <source>
        <dbReference type="RuleBase" id="RU000477"/>
    </source>
</evidence>
<dbReference type="Proteomes" id="UP000825258">
    <property type="component" value="Chromosome"/>
</dbReference>
<evidence type="ECO:0000256" key="3">
    <source>
        <dbReference type="ARBA" id="ARBA00022692"/>
    </source>
</evidence>
<dbReference type="EMBL" id="AP024749">
    <property type="protein sequence ID" value="BCY29011.1"/>
    <property type="molecule type" value="Genomic_DNA"/>
</dbReference>
<dbReference type="InterPro" id="IPR000425">
    <property type="entry name" value="MIP"/>
</dbReference>
<keyword evidence="3 6" id="KW-0812">Transmembrane</keyword>
<dbReference type="RefSeq" id="WP_221258112.1">
    <property type="nucleotide sequence ID" value="NZ_AP024749.1"/>
</dbReference>
<evidence type="ECO:0000313" key="8">
    <source>
        <dbReference type="EMBL" id="BCY29011.1"/>
    </source>
</evidence>
<evidence type="ECO:0000256" key="7">
    <source>
        <dbReference type="SAM" id="Phobius"/>
    </source>
</evidence>
<evidence type="ECO:0000256" key="1">
    <source>
        <dbReference type="ARBA" id="ARBA00004141"/>
    </source>
</evidence>
<feature type="transmembrane region" description="Helical" evidence="7">
    <location>
        <begin position="148"/>
        <end position="168"/>
    </location>
</feature>
<proteinExistence type="inferred from homology"/>